<comment type="cofactor">
    <cofactor evidence="1">
        <name>a divalent metal cation</name>
        <dbReference type="ChEBI" id="CHEBI:60240"/>
    </cofactor>
</comment>
<evidence type="ECO:0000256" key="1">
    <source>
        <dbReference type="ARBA" id="ARBA00001968"/>
    </source>
</evidence>
<name>A0A0E9WSL4_ANGAN</name>
<keyword evidence="2" id="KW-0479">Metal-binding</keyword>
<dbReference type="PANTHER" id="PTHR23080:SF133">
    <property type="entry name" value="SI:CH211-262I1.5-RELATED"/>
    <property type="match status" value="1"/>
</dbReference>
<dbReference type="PANTHER" id="PTHR23080">
    <property type="entry name" value="THAP DOMAIN PROTEIN"/>
    <property type="match status" value="1"/>
</dbReference>
<protein>
    <recommendedName>
        <fullName evidence="3">DDE Tnp4 domain-containing protein</fullName>
    </recommendedName>
</protein>
<dbReference type="InterPro" id="IPR027806">
    <property type="entry name" value="HARBI1_dom"/>
</dbReference>
<accession>A0A0E9WSL4</accession>
<dbReference type="EMBL" id="GBXM01015168">
    <property type="protein sequence ID" value="JAH93409.1"/>
    <property type="molecule type" value="Transcribed_RNA"/>
</dbReference>
<evidence type="ECO:0000259" key="3">
    <source>
        <dbReference type="Pfam" id="PF13359"/>
    </source>
</evidence>
<sequence length="237" mass="26803">MKDLAFKFGISVESVSVIFNACINDMFHRLGEISIWPHRDFISANMPENFKKDFPTTFAILACTELKIERPTSLQLQNQSYSDYKSANSLKGLIACDPRGSVIFVSPLFTGSISDRDIFKHCYITKQLTRLIQDGYLEPGDGIMADKGLLIGKDIEKIGLHLNIPPFAKANAQMPASDVERTKTFAKHRVHVERCTAKIKKFKIVSGRIPNSMLGNINRIWFVVSLLSNFQSLRFDR</sequence>
<reference evidence="4" key="1">
    <citation type="submission" date="2014-11" db="EMBL/GenBank/DDBJ databases">
        <authorList>
            <person name="Amaro Gonzalez C."/>
        </authorList>
    </citation>
    <scope>NUCLEOTIDE SEQUENCE</scope>
</reference>
<evidence type="ECO:0000313" key="4">
    <source>
        <dbReference type="EMBL" id="JAH93409.1"/>
    </source>
</evidence>
<organism evidence="4">
    <name type="scientific">Anguilla anguilla</name>
    <name type="common">European freshwater eel</name>
    <name type="synonym">Muraena anguilla</name>
    <dbReference type="NCBI Taxonomy" id="7936"/>
    <lineage>
        <taxon>Eukaryota</taxon>
        <taxon>Metazoa</taxon>
        <taxon>Chordata</taxon>
        <taxon>Craniata</taxon>
        <taxon>Vertebrata</taxon>
        <taxon>Euteleostomi</taxon>
        <taxon>Actinopterygii</taxon>
        <taxon>Neopterygii</taxon>
        <taxon>Teleostei</taxon>
        <taxon>Anguilliformes</taxon>
        <taxon>Anguillidae</taxon>
        <taxon>Anguilla</taxon>
    </lineage>
</organism>
<dbReference type="GO" id="GO:0046872">
    <property type="term" value="F:metal ion binding"/>
    <property type="evidence" value="ECO:0007669"/>
    <property type="project" value="UniProtKB-KW"/>
</dbReference>
<feature type="domain" description="DDE Tnp4" evidence="3">
    <location>
        <begin position="63"/>
        <end position="229"/>
    </location>
</feature>
<evidence type="ECO:0000256" key="2">
    <source>
        <dbReference type="ARBA" id="ARBA00022723"/>
    </source>
</evidence>
<dbReference type="AlphaFoldDB" id="A0A0E9WSL4"/>
<reference evidence="4" key="2">
    <citation type="journal article" date="2015" name="Fish Shellfish Immunol.">
        <title>Early steps in the European eel (Anguilla anguilla)-Vibrio vulnificus interaction in the gills: Role of the RtxA13 toxin.</title>
        <authorList>
            <person name="Callol A."/>
            <person name="Pajuelo D."/>
            <person name="Ebbesson L."/>
            <person name="Teles M."/>
            <person name="MacKenzie S."/>
            <person name="Amaro C."/>
        </authorList>
    </citation>
    <scope>NUCLEOTIDE SEQUENCE</scope>
</reference>
<proteinExistence type="predicted"/>
<dbReference type="Pfam" id="PF13359">
    <property type="entry name" value="DDE_Tnp_4"/>
    <property type="match status" value="1"/>
</dbReference>